<keyword evidence="3 5" id="KW-1133">Transmembrane helix</keyword>
<dbReference type="OrthoDB" id="4144161at2759"/>
<dbReference type="InterPro" id="IPR008253">
    <property type="entry name" value="Marvel"/>
</dbReference>
<evidence type="ECO:0000256" key="5">
    <source>
        <dbReference type="SAM" id="Phobius"/>
    </source>
</evidence>
<feature type="transmembrane region" description="Helical" evidence="5">
    <location>
        <begin position="12"/>
        <end position="34"/>
    </location>
</feature>
<comment type="caution">
    <text evidence="7">The sequence shown here is derived from an EMBL/GenBank/DDBJ whole genome shotgun (WGS) entry which is preliminary data.</text>
</comment>
<evidence type="ECO:0000256" key="2">
    <source>
        <dbReference type="ARBA" id="ARBA00022692"/>
    </source>
</evidence>
<evidence type="ECO:0000259" key="6">
    <source>
        <dbReference type="Pfam" id="PF01284"/>
    </source>
</evidence>
<keyword evidence="8" id="KW-1185">Reference proteome</keyword>
<keyword evidence="2 5" id="KW-0812">Transmembrane</keyword>
<dbReference type="RefSeq" id="XP_013256747.1">
    <property type="nucleotide sequence ID" value="XM_013401293.1"/>
</dbReference>
<organism evidence="7 8">
    <name type="scientific">Exophiala aquamarina CBS 119918</name>
    <dbReference type="NCBI Taxonomy" id="1182545"/>
    <lineage>
        <taxon>Eukaryota</taxon>
        <taxon>Fungi</taxon>
        <taxon>Dikarya</taxon>
        <taxon>Ascomycota</taxon>
        <taxon>Pezizomycotina</taxon>
        <taxon>Eurotiomycetes</taxon>
        <taxon>Chaetothyriomycetidae</taxon>
        <taxon>Chaetothyriales</taxon>
        <taxon>Herpotrichiellaceae</taxon>
        <taxon>Exophiala</taxon>
    </lineage>
</organism>
<dbReference type="HOGENOM" id="CLU_109011_0_0_1"/>
<dbReference type="AlphaFoldDB" id="A0A072P374"/>
<proteinExistence type="predicted"/>
<feature type="domain" description="MARVEL" evidence="6">
    <location>
        <begin position="14"/>
        <end position="113"/>
    </location>
</feature>
<name>A0A072P374_9EURO</name>
<evidence type="ECO:0000313" key="7">
    <source>
        <dbReference type="EMBL" id="KEF54157.1"/>
    </source>
</evidence>
<evidence type="ECO:0000256" key="1">
    <source>
        <dbReference type="ARBA" id="ARBA00004141"/>
    </source>
</evidence>
<evidence type="ECO:0000313" key="8">
    <source>
        <dbReference type="Proteomes" id="UP000027920"/>
    </source>
</evidence>
<dbReference type="VEuPathDB" id="FungiDB:A1O9_09952"/>
<dbReference type="STRING" id="1182545.A0A072P374"/>
<comment type="subcellular location">
    <subcellularLocation>
        <location evidence="1">Membrane</location>
        <topology evidence="1">Multi-pass membrane protein</topology>
    </subcellularLocation>
</comment>
<keyword evidence="4 5" id="KW-0472">Membrane</keyword>
<dbReference type="GO" id="GO:0016020">
    <property type="term" value="C:membrane"/>
    <property type="evidence" value="ECO:0007669"/>
    <property type="project" value="UniProtKB-SubCell"/>
</dbReference>
<accession>A0A072P374</accession>
<dbReference type="Proteomes" id="UP000027920">
    <property type="component" value="Unassembled WGS sequence"/>
</dbReference>
<feature type="transmembrane region" description="Helical" evidence="5">
    <location>
        <begin position="54"/>
        <end position="75"/>
    </location>
</feature>
<evidence type="ECO:0000256" key="3">
    <source>
        <dbReference type="ARBA" id="ARBA00022989"/>
    </source>
</evidence>
<sequence length="148" mass="15873">MAQQRSDLGLPAWLIFLRIAQGALALLILILSAVAAAKYLGGADPTYLVTPFPGFGFCWFAFAWTAVYLPLAVFLFPRFSPNAKPVILLFVLDALSTLWWLVTFALLADHSAKIGLLLDVSSTGSFADDLTVALDLTRTIAALGAGEL</sequence>
<protein>
    <recommendedName>
        <fullName evidence="6">MARVEL domain-containing protein</fullName>
    </recommendedName>
</protein>
<evidence type="ECO:0000256" key="4">
    <source>
        <dbReference type="ARBA" id="ARBA00023136"/>
    </source>
</evidence>
<feature type="transmembrane region" description="Helical" evidence="5">
    <location>
        <begin position="87"/>
        <end position="108"/>
    </location>
</feature>
<dbReference type="EMBL" id="AMGV01000011">
    <property type="protein sequence ID" value="KEF54157.1"/>
    <property type="molecule type" value="Genomic_DNA"/>
</dbReference>
<gene>
    <name evidence="7" type="ORF">A1O9_09952</name>
</gene>
<dbReference type="Pfam" id="PF01284">
    <property type="entry name" value="MARVEL"/>
    <property type="match status" value="1"/>
</dbReference>
<dbReference type="GeneID" id="25284860"/>
<reference evidence="7 8" key="1">
    <citation type="submission" date="2013-03" db="EMBL/GenBank/DDBJ databases">
        <title>The Genome Sequence of Exophiala aquamarina CBS 119918.</title>
        <authorList>
            <consortium name="The Broad Institute Genomics Platform"/>
            <person name="Cuomo C."/>
            <person name="de Hoog S."/>
            <person name="Gorbushina A."/>
            <person name="Walker B."/>
            <person name="Young S.K."/>
            <person name="Zeng Q."/>
            <person name="Gargeya S."/>
            <person name="Fitzgerald M."/>
            <person name="Haas B."/>
            <person name="Abouelleil A."/>
            <person name="Allen A.W."/>
            <person name="Alvarado L."/>
            <person name="Arachchi H.M."/>
            <person name="Berlin A.M."/>
            <person name="Chapman S.B."/>
            <person name="Gainer-Dewar J."/>
            <person name="Goldberg J."/>
            <person name="Griggs A."/>
            <person name="Gujja S."/>
            <person name="Hansen M."/>
            <person name="Howarth C."/>
            <person name="Imamovic A."/>
            <person name="Ireland A."/>
            <person name="Larimer J."/>
            <person name="McCowan C."/>
            <person name="Murphy C."/>
            <person name="Pearson M."/>
            <person name="Poon T.W."/>
            <person name="Priest M."/>
            <person name="Roberts A."/>
            <person name="Saif S."/>
            <person name="Shea T."/>
            <person name="Sisk P."/>
            <person name="Sykes S."/>
            <person name="Wortman J."/>
            <person name="Nusbaum C."/>
            <person name="Birren B."/>
        </authorList>
    </citation>
    <scope>NUCLEOTIDE SEQUENCE [LARGE SCALE GENOMIC DNA]</scope>
    <source>
        <strain evidence="7 8">CBS 119918</strain>
    </source>
</reference>